<proteinExistence type="predicted"/>
<keyword evidence="3" id="KW-1185">Reference proteome</keyword>
<dbReference type="AlphaFoldDB" id="A0AAV0W5Z6"/>
<organism evidence="2 3">
    <name type="scientific">Macrosiphum euphorbiae</name>
    <name type="common">potato aphid</name>
    <dbReference type="NCBI Taxonomy" id="13131"/>
    <lineage>
        <taxon>Eukaryota</taxon>
        <taxon>Metazoa</taxon>
        <taxon>Ecdysozoa</taxon>
        <taxon>Arthropoda</taxon>
        <taxon>Hexapoda</taxon>
        <taxon>Insecta</taxon>
        <taxon>Pterygota</taxon>
        <taxon>Neoptera</taxon>
        <taxon>Paraneoptera</taxon>
        <taxon>Hemiptera</taxon>
        <taxon>Sternorrhyncha</taxon>
        <taxon>Aphidomorpha</taxon>
        <taxon>Aphidoidea</taxon>
        <taxon>Aphididae</taxon>
        <taxon>Macrosiphini</taxon>
        <taxon>Macrosiphum</taxon>
    </lineage>
</organism>
<reference evidence="2 3" key="1">
    <citation type="submission" date="2023-01" db="EMBL/GenBank/DDBJ databases">
        <authorList>
            <person name="Whitehead M."/>
        </authorList>
    </citation>
    <scope>NUCLEOTIDE SEQUENCE [LARGE SCALE GENOMIC DNA]</scope>
</reference>
<sequence length="75" mass="8518">MSSWLARGKSRLMKAEHEAKGRTQKGLIRWTHDVDENRDDSSKSGAGQSVKMVVGAGWNLWVQIRGLKRFSHPKQ</sequence>
<evidence type="ECO:0000313" key="2">
    <source>
        <dbReference type="EMBL" id="CAI6351239.1"/>
    </source>
</evidence>
<evidence type="ECO:0000256" key="1">
    <source>
        <dbReference type="SAM" id="MobiDB-lite"/>
    </source>
</evidence>
<accession>A0AAV0W5Z6</accession>
<comment type="caution">
    <text evidence="2">The sequence shown here is derived from an EMBL/GenBank/DDBJ whole genome shotgun (WGS) entry which is preliminary data.</text>
</comment>
<protein>
    <submittedName>
        <fullName evidence="2">Uncharacterized protein</fullName>
    </submittedName>
</protein>
<feature type="compositionally biased region" description="Basic and acidic residues" evidence="1">
    <location>
        <begin position="30"/>
        <end position="42"/>
    </location>
</feature>
<name>A0AAV0W5Z6_9HEMI</name>
<dbReference type="Proteomes" id="UP001160148">
    <property type="component" value="Unassembled WGS sequence"/>
</dbReference>
<gene>
    <name evidence="2" type="ORF">MEUPH1_LOCUS7606</name>
</gene>
<feature type="region of interest" description="Disordered" evidence="1">
    <location>
        <begin position="1"/>
        <end position="48"/>
    </location>
</feature>
<evidence type="ECO:0000313" key="3">
    <source>
        <dbReference type="Proteomes" id="UP001160148"/>
    </source>
</evidence>
<dbReference type="EMBL" id="CARXXK010000001">
    <property type="protein sequence ID" value="CAI6351239.1"/>
    <property type="molecule type" value="Genomic_DNA"/>
</dbReference>